<reference evidence="2 3" key="1">
    <citation type="submission" date="2019-11" db="EMBL/GenBank/DDBJ databases">
        <title>Comparative genomics of hydrocarbon-degrading Desulfosarcina strains.</title>
        <authorList>
            <person name="Watanabe M."/>
            <person name="Kojima H."/>
            <person name="Fukui M."/>
        </authorList>
    </citation>
    <scope>NUCLEOTIDE SEQUENCE [LARGE SCALE GENOMIC DNA]</scope>
    <source>
        <strain evidence="2 3">PL12</strain>
    </source>
</reference>
<organism evidence="2 3">
    <name type="scientific">Desulfosarcina alkanivorans</name>
    <dbReference type="NCBI Taxonomy" id="571177"/>
    <lineage>
        <taxon>Bacteria</taxon>
        <taxon>Pseudomonadati</taxon>
        <taxon>Thermodesulfobacteriota</taxon>
        <taxon>Desulfobacteria</taxon>
        <taxon>Desulfobacterales</taxon>
        <taxon>Desulfosarcinaceae</taxon>
        <taxon>Desulfosarcina</taxon>
    </lineage>
</organism>
<dbReference type="RefSeq" id="WP_167527609.1">
    <property type="nucleotide sequence ID" value="NZ_AP021874.1"/>
</dbReference>
<dbReference type="InterPro" id="IPR012337">
    <property type="entry name" value="RNaseH-like_sf"/>
</dbReference>
<dbReference type="SUPFAM" id="SSF53098">
    <property type="entry name" value="Ribonuclease H-like"/>
    <property type="match status" value="1"/>
</dbReference>
<protein>
    <recommendedName>
        <fullName evidence="1">Transposase IS4-like domain-containing protein</fullName>
    </recommendedName>
</protein>
<dbReference type="PANTHER" id="PTHR37529:SF1">
    <property type="entry name" value="TRANSPOSASE INSG FOR INSERTION SEQUENCE ELEMENT IS4-RELATED"/>
    <property type="match status" value="1"/>
</dbReference>
<feature type="domain" description="Transposase IS4-like" evidence="1">
    <location>
        <begin position="120"/>
        <end position="345"/>
    </location>
</feature>
<dbReference type="KEGG" id="dalk:DSCA_10130"/>
<dbReference type="AlphaFoldDB" id="A0A5K7YEK8"/>
<gene>
    <name evidence="2" type="ORF">DSCA_10130</name>
</gene>
<sequence length="367" mass="42424">MAQNLISNTCAKVIEFINQIITSPDFLARHRQHPKDFSRQRKLPFHILIVFLINFVRGSYQDELDKFFKTIWRFDVAKRVVSKVALAKARMKLKFGAFVELNRHLVNHFEIHFNPRTWFGFRLLAIDGSTSRVPMTDDITQHFGVWNGRQGAPSPMARVSQLFDVLNKITVDAIIKPKSIGERELAAQHLLNVMPNDLILLDRGYPAWWLFNSILSMNANFCARVSCTKWKAVRKFFRSGLSEKIIDLAVPATSVARCKQMGLGMTPLKLRLIRIENDGNVAVLITSLTDTHQYSIDIFNGLYHQRWPIEEDYKTIKCRMELENFSGKSALSVYQDFHAKVFAKNLVWMMAFPVQDRLDKNNSFRSL</sequence>
<dbReference type="EMBL" id="AP021874">
    <property type="protein sequence ID" value="BBO67083.1"/>
    <property type="molecule type" value="Genomic_DNA"/>
</dbReference>
<dbReference type="Proteomes" id="UP000427906">
    <property type="component" value="Chromosome"/>
</dbReference>
<dbReference type="GO" id="GO:0006313">
    <property type="term" value="P:DNA transposition"/>
    <property type="evidence" value="ECO:0007669"/>
    <property type="project" value="InterPro"/>
</dbReference>
<evidence type="ECO:0000313" key="2">
    <source>
        <dbReference type="EMBL" id="BBO67083.1"/>
    </source>
</evidence>
<keyword evidence="3" id="KW-1185">Reference proteome</keyword>
<accession>A0A5K7YEK8</accession>
<dbReference type="GO" id="GO:0004803">
    <property type="term" value="F:transposase activity"/>
    <property type="evidence" value="ECO:0007669"/>
    <property type="project" value="InterPro"/>
</dbReference>
<evidence type="ECO:0000259" key="1">
    <source>
        <dbReference type="Pfam" id="PF01609"/>
    </source>
</evidence>
<evidence type="ECO:0000313" key="3">
    <source>
        <dbReference type="Proteomes" id="UP000427906"/>
    </source>
</evidence>
<dbReference type="InterPro" id="IPR002559">
    <property type="entry name" value="Transposase_11"/>
</dbReference>
<proteinExistence type="predicted"/>
<dbReference type="PANTHER" id="PTHR37529">
    <property type="entry name" value="TRANSPOSASE INSG FOR INSERTION SEQUENCE ELEMENT IS4-RELATED"/>
    <property type="match status" value="1"/>
</dbReference>
<dbReference type="GO" id="GO:0003677">
    <property type="term" value="F:DNA binding"/>
    <property type="evidence" value="ECO:0007669"/>
    <property type="project" value="InterPro"/>
</dbReference>
<name>A0A5K7YEK8_9BACT</name>
<dbReference type="Pfam" id="PF01609">
    <property type="entry name" value="DDE_Tnp_1"/>
    <property type="match status" value="1"/>
</dbReference>
<dbReference type="InterPro" id="IPR047952">
    <property type="entry name" value="Transpos_IS4"/>
</dbReference>
<dbReference type="NCBIfam" id="NF033592">
    <property type="entry name" value="transpos_IS4_1"/>
    <property type="match status" value="1"/>
</dbReference>